<name>A0A645CU17_9ZZZZ</name>
<dbReference type="EMBL" id="VSSQ01030004">
    <property type="protein sequence ID" value="MPM80368.1"/>
    <property type="molecule type" value="Genomic_DNA"/>
</dbReference>
<feature type="compositionally biased region" description="Basic and acidic residues" evidence="1">
    <location>
        <begin position="47"/>
        <end position="60"/>
    </location>
</feature>
<protein>
    <submittedName>
        <fullName evidence="2">Uncharacterized protein</fullName>
    </submittedName>
</protein>
<reference evidence="2" key="1">
    <citation type="submission" date="2019-08" db="EMBL/GenBank/DDBJ databases">
        <authorList>
            <person name="Kucharzyk K."/>
            <person name="Murdoch R.W."/>
            <person name="Higgins S."/>
            <person name="Loffler F."/>
        </authorList>
    </citation>
    <scope>NUCLEOTIDE SEQUENCE</scope>
</reference>
<feature type="compositionally biased region" description="Basic and acidic residues" evidence="1">
    <location>
        <begin position="96"/>
        <end position="105"/>
    </location>
</feature>
<organism evidence="2">
    <name type="scientific">bioreactor metagenome</name>
    <dbReference type="NCBI Taxonomy" id="1076179"/>
    <lineage>
        <taxon>unclassified sequences</taxon>
        <taxon>metagenomes</taxon>
        <taxon>ecological metagenomes</taxon>
    </lineage>
</organism>
<evidence type="ECO:0000313" key="2">
    <source>
        <dbReference type="EMBL" id="MPM80368.1"/>
    </source>
</evidence>
<sequence length="105" mass="11640">MPGGLGQQLDHQHHAQDQRHAGHGGQIQLLTVHQPGDDGNQHNPQPRPDRIDHAGGDVLHHLRQQKKRDAIAHDRQRTRHKPLKAVGRFEGGGGDHLGDDGRTEQ</sequence>
<accession>A0A645CU17</accession>
<gene>
    <name evidence="2" type="ORF">SDC9_127415</name>
</gene>
<feature type="region of interest" description="Disordered" evidence="1">
    <location>
        <begin position="1"/>
        <end position="105"/>
    </location>
</feature>
<feature type="compositionally biased region" description="Basic and acidic residues" evidence="1">
    <location>
        <begin position="10"/>
        <end position="20"/>
    </location>
</feature>
<dbReference type="AlphaFoldDB" id="A0A645CU17"/>
<comment type="caution">
    <text evidence="2">The sequence shown here is derived from an EMBL/GenBank/DDBJ whole genome shotgun (WGS) entry which is preliminary data.</text>
</comment>
<proteinExistence type="predicted"/>
<evidence type="ECO:0000256" key="1">
    <source>
        <dbReference type="SAM" id="MobiDB-lite"/>
    </source>
</evidence>